<keyword evidence="2" id="KW-1185">Reference proteome</keyword>
<dbReference type="Proteomes" id="UP000596742">
    <property type="component" value="Unassembled WGS sequence"/>
</dbReference>
<organism evidence="1 2">
    <name type="scientific">Mytilus galloprovincialis</name>
    <name type="common">Mediterranean mussel</name>
    <dbReference type="NCBI Taxonomy" id="29158"/>
    <lineage>
        <taxon>Eukaryota</taxon>
        <taxon>Metazoa</taxon>
        <taxon>Spiralia</taxon>
        <taxon>Lophotrochozoa</taxon>
        <taxon>Mollusca</taxon>
        <taxon>Bivalvia</taxon>
        <taxon>Autobranchia</taxon>
        <taxon>Pteriomorphia</taxon>
        <taxon>Mytilida</taxon>
        <taxon>Mytiloidea</taxon>
        <taxon>Mytilidae</taxon>
        <taxon>Mytilinae</taxon>
        <taxon>Mytilus</taxon>
    </lineage>
</organism>
<gene>
    <name evidence="1" type="ORF">MGAL_10B070976</name>
</gene>
<dbReference type="EMBL" id="UYJE01000393">
    <property type="protein sequence ID" value="VDH92932.1"/>
    <property type="molecule type" value="Genomic_DNA"/>
</dbReference>
<name>A0A8B6BM84_MYTGA</name>
<evidence type="ECO:0008006" key="3">
    <source>
        <dbReference type="Google" id="ProtNLM"/>
    </source>
</evidence>
<sequence>MLQRQYCKEACRVRQIETEEQYDHTELIGENEIRKEGISRFVTEKLEIFSREKKTECSAIENIRKGEISKLSTSLNKNQSYKKKFDETVCFSCLKRGHISKSKLSLAFEDTDKLYAVDNICGDEPGRSKLSVASGQFDDAEINISESSFVDEYVTVDITSVDVVIDRLRAVTLRVSIVIEGDYLKAVIETGAEVTVMSQEKFQIKDVLKTETVHHDKLKKYQSDDVPAWAAAVQKGITCHDMQSCNNCIIKSGNPYFLKLGTDTSCDATYKDQPYTVTEVVEAIIEIREDSGEFNVVDNSCQTEETFLTLRELKAEMNIMKGSN</sequence>
<proteinExistence type="predicted"/>
<protein>
    <recommendedName>
        <fullName evidence="3">Peptidase A2 domain-containing protein</fullName>
    </recommendedName>
</protein>
<comment type="caution">
    <text evidence="1">The sequence shown here is derived from an EMBL/GenBank/DDBJ whole genome shotgun (WGS) entry which is preliminary data.</text>
</comment>
<evidence type="ECO:0000313" key="1">
    <source>
        <dbReference type="EMBL" id="VDH92932.1"/>
    </source>
</evidence>
<reference evidence="1" key="1">
    <citation type="submission" date="2018-11" db="EMBL/GenBank/DDBJ databases">
        <authorList>
            <person name="Alioto T."/>
            <person name="Alioto T."/>
        </authorList>
    </citation>
    <scope>NUCLEOTIDE SEQUENCE</scope>
</reference>
<accession>A0A8B6BM84</accession>
<dbReference type="AlphaFoldDB" id="A0A8B6BM84"/>
<evidence type="ECO:0000313" key="2">
    <source>
        <dbReference type="Proteomes" id="UP000596742"/>
    </source>
</evidence>